<reference evidence="4" key="1">
    <citation type="submission" date="2022-11" db="EMBL/GenBank/DDBJ databases">
        <title>High-quality draft genome sequence of Galbibacter sp. strain CMA-7.</title>
        <authorList>
            <person name="Wei L."/>
            <person name="Dong C."/>
            <person name="Shao Z."/>
        </authorList>
    </citation>
    <scope>NUCLEOTIDE SEQUENCE</scope>
    <source>
        <strain evidence="4">CMA-7</strain>
    </source>
</reference>
<dbReference type="PANTHER" id="PTHR30273">
    <property type="entry name" value="PERIPLASMIC SIGNAL SENSOR AND SIGMA FACTOR ACTIVATOR FECR-RELATED"/>
    <property type="match status" value="1"/>
</dbReference>
<evidence type="ECO:0000259" key="2">
    <source>
        <dbReference type="Pfam" id="PF04773"/>
    </source>
</evidence>
<keyword evidence="1" id="KW-0812">Transmembrane</keyword>
<keyword evidence="1" id="KW-1133">Transmembrane helix</keyword>
<dbReference type="Gene3D" id="2.60.120.1440">
    <property type="match status" value="1"/>
</dbReference>
<dbReference type="InterPro" id="IPR012373">
    <property type="entry name" value="Ferrdict_sens_TM"/>
</dbReference>
<keyword evidence="1" id="KW-0472">Membrane</keyword>
<dbReference type="PIRSF" id="PIRSF018266">
    <property type="entry name" value="FecR"/>
    <property type="match status" value="1"/>
</dbReference>
<dbReference type="RefSeq" id="WP_277898422.1">
    <property type="nucleotide sequence ID" value="NZ_JAPMUA010000001.1"/>
</dbReference>
<proteinExistence type="predicted"/>
<comment type="caution">
    <text evidence="4">The sequence shown here is derived from an EMBL/GenBank/DDBJ whole genome shotgun (WGS) entry which is preliminary data.</text>
</comment>
<dbReference type="Pfam" id="PF04773">
    <property type="entry name" value="FecR"/>
    <property type="match status" value="1"/>
</dbReference>
<dbReference type="PANTHER" id="PTHR30273:SF2">
    <property type="entry name" value="PROTEIN FECR"/>
    <property type="match status" value="1"/>
</dbReference>
<feature type="domain" description="FecR protein" evidence="2">
    <location>
        <begin position="114"/>
        <end position="208"/>
    </location>
</feature>
<gene>
    <name evidence="4" type="ORF">OSR52_02205</name>
</gene>
<dbReference type="Gene3D" id="3.55.50.30">
    <property type="match status" value="1"/>
</dbReference>
<sequence>MAQEERIKYLIEVYRNNSISKDEYEEFVAYLQDPVYNDLILFLMDDGTAPEINISERTESKTVDFNRFVRSRTGRKHFKRAMPWIMATAAVLAVLMIARIYPELRAMKEQRLVTMTTPMGEKRNITLPDGSSVFLNAGSKLVYPREFKKEQREVRLEGEAFFEVVHRPEHPFVVLAGNVRTEVLGTSFNIRSYKGDAQERISVATGKVMVSSNELKKDRQVVLLPNEQAIYQSGHMDKKKVNISRALAWKNGILVFEQTPLDQAAIMLERWYGVRIVIKNKALNKCTVTGEFYKKASLKQILENFRYVLDVDYEYVSANVVEIDGNPCH</sequence>
<evidence type="ECO:0000256" key="1">
    <source>
        <dbReference type="SAM" id="Phobius"/>
    </source>
</evidence>
<organism evidence="4 5">
    <name type="scientific">Galbibacter pacificus</name>
    <dbReference type="NCBI Taxonomy" id="2996052"/>
    <lineage>
        <taxon>Bacteria</taxon>
        <taxon>Pseudomonadati</taxon>
        <taxon>Bacteroidota</taxon>
        <taxon>Flavobacteriia</taxon>
        <taxon>Flavobacteriales</taxon>
        <taxon>Flavobacteriaceae</taxon>
        <taxon>Galbibacter</taxon>
    </lineage>
</organism>
<evidence type="ECO:0000313" key="5">
    <source>
        <dbReference type="Proteomes" id="UP001153642"/>
    </source>
</evidence>
<evidence type="ECO:0000259" key="3">
    <source>
        <dbReference type="Pfam" id="PF16344"/>
    </source>
</evidence>
<accession>A0ABT6FNM5</accession>
<dbReference type="InterPro" id="IPR032508">
    <property type="entry name" value="FecR_C"/>
</dbReference>
<dbReference type="Pfam" id="PF16344">
    <property type="entry name" value="FecR_C"/>
    <property type="match status" value="1"/>
</dbReference>
<evidence type="ECO:0000313" key="4">
    <source>
        <dbReference type="EMBL" id="MDG3584664.1"/>
    </source>
</evidence>
<feature type="domain" description="Protein FecR C-terminal" evidence="3">
    <location>
        <begin position="254"/>
        <end position="321"/>
    </location>
</feature>
<dbReference type="EMBL" id="JAPMUA010000001">
    <property type="protein sequence ID" value="MDG3584664.1"/>
    <property type="molecule type" value="Genomic_DNA"/>
</dbReference>
<dbReference type="InterPro" id="IPR006860">
    <property type="entry name" value="FecR"/>
</dbReference>
<feature type="transmembrane region" description="Helical" evidence="1">
    <location>
        <begin position="81"/>
        <end position="101"/>
    </location>
</feature>
<name>A0ABT6FNM5_9FLAO</name>
<dbReference type="Proteomes" id="UP001153642">
    <property type="component" value="Unassembled WGS sequence"/>
</dbReference>
<keyword evidence="5" id="KW-1185">Reference proteome</keyword>
<protein>
    <submittedName>
        <fullName evidence="4">FecR domain-containing protein</fullName>
    </submittedName>
</protein>